<dbReference type="Pfam" id="PF01882">
    <property type="entry name" value="DUF58"/>
    <property type="match status" value="1"/>
</dbReference>
<dbReference type="PATRIC" id="fig|1317121.7.peg.1194"/>
<dbReference type="AlphaFoldDB" id="A0A0L1JTE9"/>
<dbReference type="InterPro" id="IPR002881">
    <property type="entry name" value="DUF58"/>
</dbReference>
<evidence type="ECO:0000313" key="2">
    <source>
        <dbReference type="EMBL" id="KNG95036.1"/>
    </source>
</evidence>
<dbReference type="PANTHER" id="PTHR33608:SF12">
    <property type="entry name" value="DUF58 DOMAIN-CONTAINING PROTEIN"/>
    <property type="match status" value="1"/>
</dbReference>
<keyword evidence="3" id="KW-1185">Reference proteome</keyword>
<dbReference type="PANTHER" id="PTHR33608">
    <property type="entry name" value="BLL2464 PROTEIN"/>
    <property type="match status" value="1"/>
</dbReference>
<comment type="caution">
    <text evidence="2">The sequence shown here is derived from an EMBL/GenBank/DDBJ whole genome shotgun (WGS) entry which is preliminary data.</text>
</comment>
<evidence type="ECO:0000259" key="1">
    <source>
        <dbReference type="Pfam" id="PF01882"/>
    </source>
</evidence>
<proteinExistence type="predicted"/>
<feature type="domain" description="DUF58" evidence="1">
    <location>
        <begin position="39"/>
        <end position="249"/>
    </location>
</feature>
<gene>
    <name evidence="2" type="ORF">ATO11_04115</name>
</gene>
<organism evidence="2 3">
    <name type="scientific">Pseudaestuariivita atlantica</name>
    <dbReference type="NCBI Taxonomy" id="1317121"/>
    <lineage>
        <taxon>Bacteria</taxon>
        <taxon>Pseudomonadati</taxon>
        <taxon>Pseudomonadota</taxon>
        <taxon>Alphaproteobacteria</taxon>
        <taxon>Rhodobacterales</taxon>
        <taxon>Paracoccaceae</taxon>
        <taxon>Pseudaestuariivita</taxon>
    </lineage>
</organism>
<evidence type="ECO:0000313" key="3">
    <source>
        <dbReference type="Proteomes" id="UP000036938"/>
    </source>
</evidence>
<name>A0A0L1JTE9_9RHOB</name>
<dbReference type="Proteomes" id="UP000036938">
    <property type="component" value="Unassembled WGS sequence"/>
</dbReference>
<reference evidence="2 3" key="1">
    <citation type="journal article" date="2015" name="Int. J. Syst. Evol. Microbiol.">
        <title>Aestuariivita atlantica sp. nov., isolated from deep sea sediment of the Atlantic Ocean.</title>
        <authorList>
            <person name="Li G."/>
            <person name="Lai Q."/>
            <person name="Du Y."/>
            <person name="Liu X."/>
            <person name="Sun F."/>
            <person name="Shao Z."/>
        </authorList>
    </citation>
    <scope>NUCLEOTIDE SEQUENCE [LARGE SCALE GENOMIC DNA]</scope>
    <source>
        <strain evidence="2 3">22II-S11-z3</strain>
    </source>
</reference>
<protein>
    <recommendedName>
        <fullName evidence="1">DUF58 domain-containing protein</fullName>
    </recommendedName>
</protein>
<dbReference type="STRING" id="1317121.ATO11_04115"/>
<dbReference type="EMBL" id="AQQZ01000002">
    <property type="protein sequence ID" value="KNG95036.1"/>
    <property type="molecule type" value="Genomic_DNA"/>
</dbReference>
<accession>A0A0L1JTE9</accession>
<sequence length="290" mass="31931">MRARPDRSVTGFAPGGRVSTHLWGANRSVFRGRGMEYAESRAYQPGDEPRSIDWRLTARSDTTYTKLYHEERERPVYLLIDLRSPMHFGTRRRFKSNLAAEIAALLAWTGHDGGDRVGATILTRSGLVEVAPSRSRASVLGMLKRVSDATLLDAEQDGAEPSMATALKRLTKVCRPGSLVFVVSDFSDLDAATEREFRRLTRRANVTCISIHDRMEEALPATGGRLSDGSGAIGVTSLTRAARERHSAGFAERNARLNALAGHLGMAFHSLSTEDEAQSILFPHRRRAVA</sequence>